<gene>
    <name evidence="3" type="ORF">SAMN04487910_0592</name>
</gene>
<dbReference type="InterPro" id="IPR013766">
    <property type="entry name" value="Thioredoxin_domain"/>
</dbReference>
<evidence type="ECO:0000313" key="4">
    <source>
        <dbReference type="Proteomes" id="UP000198521"/>
    </source>
</evidence>
<dbReference type="SUPFAM" id="SSF52833">
    <property type="entry name" value="Thioredoxin-like"/>
    <property type="match status" value="1"/>
</dbReference>
<dbReference type="EMBL" id="FOAB01000001">
    <property type="protein sequence ID" value="SEK46662.1"/>
    <property type="molecule type" value="Genomic_DNA"/>
</dbReference>
<evidence type="ECO:0000313" key="3">
    <source>
        <dbReference type="EMBL" id="SEK46662.1"/>
    </source>
</evidence>
<dbReference type="Pfam" id="PF13098">
    <property type="entry name" value="Thioredoxin_2"/>
    <property type="match status" value="1"/>
</dbReference>
<dbReference type="PROSITE" id="PS51352">
    <property type="entry name" value="THIOREDOXIN_2"/>
    <property type="match status" value="1"/>
</dbReference>
<dbReference type="PANTHER" id="PTHR32234:SF0">
    <property type="entry name" value="THIOL:DISULFIDE INTERCHANGE PROTEIN DSBD"/>
    <property type="match status" value="1"/>
</dbReference>
<keyword evidence="1" id="KW-0812">Transmembrane</keyword>
<protein>
    <submittedName>
        <fullName evidence="3">Thioredoxin-like domain-containing protein</fullName>
    </submittedName>
</protein>
<proteinExistence type="predicted"/>
<dbReference type="Proteomes" id="UP000198521">
    <property type="component" value="Unassembled WGS sequence"/>
</dbReference>
<keyword evidence="1" id="KW-1133">Transmembrane helix</keyword>
<dbReference type="InterPro" id="IPR036249">
    <property type="entry name" value="Thioredoxin-like_sf"/>
</dbReference>
<feature type="domain" description="Thioredoxin" evidence="2">
    <location>
        <begin position="38"/>
        <end position="155"/>
    </location>
</feature>
<dbReference type="InterPro" id="IPR012336">
    <property type="entry name" value="Thioredoxin-like_fold"/>
</dbReference>
<reference evidence="3 4" key="1">
    <citation type="submission" date="2016-10" db="EMBL/GenBank/DDBJ databases">
        <authorList>
            <person name="de Groot N.N."/>
        </authorList>
    </citation>
    <scope>NUCLEOTIDE SEQUENCE [LARGE SCALE GENOMIC DNA]</scope>
    <source>
        <strain evidence="3 4">DSM 25232</strain>
    </source>
</reference>
<evidence type="ECO:0000256" key="1">
    <source>
        <dbReference type="SAM" id="Phobius"/>
    </source>
</evidence>
<dbReference type="GO" id="GO:0045454">
    <property type="term" value="P:cell redox homeostasis"/>
    <property type="evidence" value="ECO:0007669"/>
    <property type="project" value="TreeGrafter"/>
</dbReference>
<dbReference type="RefSeq" id="WP_091405306.1">
    <property type="nucleotide sequence ID" value="NZ_FOAB01000001.1"/>
</dbReference>
<organism evidence="3 4">
    <name type="scientific">Aquimarina amphilecti</name>
    <dbReference type="NCBI Taxonomy" id="1038014"/>
    <lineage>
        <taxon>Bacteria</taxon>
        <taxon>Pseudomonadati</taxon>
        <taxon>Bacteroidota</taxon>
        <taxon>Flavobacteriia</taxon>
        <taxon>Flavobacteriales</taxon>
        <taxon>Flavobacteriaceae</taxon>
        <taxon>Aquimarina</taxon>
    </lineage>
</organism>
<dbReference type="OrthoDB" id="981626at2"/>
<dbReference type="PANTHER" id="PTHR32234">
    <property type="entry name" value="THIOL:DISULFIDE INTERCHANGE PROTEIN DSBD"/>
    <property type="match status" value="1"/>
</dbReference>
<dbReference type="GO" id="GO:0015035">
    <property type="term" value="F:protein-disulfide reductase activity"/>
    <property type="evidence" value="ECO:0007669"/>
    <property type="project" value="TreeGrafter"/>
</dbReference>
<evidence type="ECO:0000259" key="2">
    <source>
        <dbReference type="PROSITE" id="PS51352"/>
    </source>
</evidence>
<dbReference type="AlphaFoldDB" id="A0A1H7HBE0"/>
<sequence>MKTKKISSNVKPSKKKTHPFWSFFWLSFLVVSLWYVWYSFYEPSNEIKWVNVSNQESLINNSNKYAIVFFTAEWCSPCRIMKREVFADQKVEEMINSKYRAIMIDIDNPETKDIVNQYKAYATPTTLLIDPNGKVIEHIVGKIEKDKFLQMLLNI</sequence>
<dbReference type="STRING" id="1038014.SAMN04487910_0592"/>
<keyword evidence="4" id="KW-1185">Reference proteome</keyword>
<dbReference type="Gene3D" id="3.40.30.10">
    <property type="entry name" value="Glutaredoxin"/>
    <property type="match status" value="1"/>
</dbReference>
<feature type="transmembrane region" description="Helical" evidence="1">
    <location>
        <begin position="20"/>
        <end position="38"/>
    </location>
</feature>
<accession>A0A1H7HBE0</accession>
<name>A0A1H7HBE0_AQUAM</name>
<keyword evidence="1" id="KW-0472">Membrane</keyword>